<proteinExistence type="predicted"/>
<name>A0A0Q9Y706_9BACI</name>
<protein>
    <recommendedName>
        <fullName evidence="4">DUF3267 domain-containing protein</fullName>
    </recommendedName>
</protein>
<feature type="transmembrane region" description="Helical" evidence="1">
    <location>
        <begin position="108"/>
        <end position="128"/>
    </location>
</feature>
<dbReference type="Pfam" id="PF11667">
    <property type="entry name" value="DUF3267"/>
    <property type="match status" value="1"/>
</dbReference>
<gene>
    <name evidence="2" type="ORF">ACA29_04220</name>
</gene>
<evidence type="ECO:0000256" key="1">
    <source>
        <dbReference type="SAM" id="Phobius"/>
    </source>
</evidence>
<organism evidence="2 3">
    <name type="scientific">Lederbergia galactosidilytica</name>
    <dbReference type="NCBI Taxonomy" id="217031"/>
    <lineage>
        <taxon>Bacteria</taxon>
        <taxon>Bacillati</taxon>
        <taxon>Bacillota</taxon>
        <taxon>Bacilli</taxon>
        <taxon>Bacillales</taxon>
        <taxon>Bacillaceae</taxon>
        <taxon>Lederbergia</taxon>
    </lineage>
</organism>
<reference evidence="2 3" key="1">
    <citation type="submission" date="2015-06" db="EMBL/GenBank/DDBJ databases">
        <title>Genome sequencing project of Bacillus galactosidilyticus PL133.</title>
        <authorList>
            <person name="Gaiero J."/>
            <person name="Nicol R."/>
            <person name="Habash M."/>
        </authorList>
    </citation>
    <scope>NUCLEOTIDE SEQUENCE [LARGE SCALE GENOMIC DNA]</scope>
    <source>
        <strain evidence="2 3">PL133</strain>
    </source>
</reference>
<keyword evidence="1" id="KW-0812">Transmembrane</keyword>
<feature type="transmembrane region" description="Helical" evidence="1">
    <location>
        <begin position="85"/>
        <end position="102"/>
    </location>
</feature>
<accession>A0A0Q9Y706</accession>
<dbReference type="AlphaFoldDB" id="A0A0Q9Y706"/>
<dbReference type="Proteomes" id="UP000053881">
    <property type="component" value="Unassembled WGS sequence"/>
</dbReference>
<evidence type="ECO:0000313" key="3">
    <source>
        <dbReference type="Proteomes" id="UP000053881"/>
    </source>
</evidence>
<comment type="caution">
    <text evidence="2">The sequence shown here is derived from an EMBL/GenBank/DDBJ whole genome shotgun (WGS) entry which is preliminary data.</text>
</comment>
<dbReference type="InterPro" id="IPR021683">
    <property type="entry name" value="DUF3267"/>
</dbReference>
<keyword evidence="1" id="KW-0472">Membrane</keyword>
<feature type="transmembrane region" description="Helical" evidence="1">
    <location>
        <begin position="49"/>
        <end position="64"/>
    </location>
</feature>
<keyword evidence="1" id="KW-1133">Transmembrane helix</keyword>
<dbReference type="RefSeq" id="WP_057981513.1">
    <property type="nucleotide sequence ID" value="NZ_JAGGKH010000011.1"/>
</dbReference>
<dbReference type="EMBL" id="LGPB01000036">
    <property type="protein sequence ID" value="KRG16687.1"/>
    <property type="molecule type" value="Genomic_DNA"/>
</dbReference>
<evidence type="ECO:0000313" key="2">
    <source>
        <dbReference type="EMBL" id="KRG16687.1"/>
    </source>
</evidence>
<feature type="transmembrane region" description="Helical" evidence="1">
    <location>
        <begin position="15"/>
        <end position="37"/>
    </location>
</feature>
<dbReference type="PATRIC" id="fig|217031.4.peg.1409"/>
<sequence length="178" mass="20912">MHCWKSYNVNRKYHFFRIFTTSSFISLLVFLFIYVLIQTMASGQLKDNHAITFFIILILLYPLHKLCHLLPLKCAYGKIKLKIEWYFYILPTMQLNIFTPVSKVQYSLALIFPFFVINSILIAMLFVFPSYRHYIAILLSYHIGICTPDFKFLKTLLASPSGAFIEENENGYEILVKN</sequence>
<evidence type="ECO:0008006" key="4">
    <source>
        <dbReference type="Google" id="ProtNLM"/>
    </source>
</evidence>